<keyword evidence="6" id="KW-1185">Reference proteome</keyword>
<dbReference type="STRING" id="81857.IV38_GL001957"/>
<feature type="domain" description="Phage capsid-like C-terminal" evidence="3">
    <location>
        <begin position="118"/>
        <end position="384"/>
    </location>
</feature>
<dbReference type="OrthoDB" id="85826at2"/>
<evidence type="ECO:0000259" key="3">
    <source>
        <dbReference type="Pfam" id="PF05065"/>
    </source>
</evidence>
<comment type="caution">
    <text evidence="4">The sequence shown here is derived from an EMBL/GenBank/DDBJ whole genome shotgun (WGS) entry which is preliminary data.</text>
</comment>
<dbReference type="Proteomes" id="UP000051751">
    <property type="component" value="Unassembled WGS sequence"/>
</dbReference>
<evidence type="ECO:0000256" key="1">
    <source>
        <dbReference type="ARBA" id="ARBA00004328"/>
    </source>
</evidence>
<dbReference type="Proteomes" id="UP000051645">
    <property type="component" value="Unassembled WGS sequence"/>
</dbReference>
<dbReference type="PATRIC" id="fig|81857.3.peg.1989"/>
<dbReference type="Pfam" id="PF05065">
    <property type="entry name" value="Phage_capsid"/>
    <property type="match status" value="1"/>
</dbReference>
<sequence length="404" mass="44785">MTIDELNNTWITAGQKVSDLNAKANRMLVDDNATEDDVKNVQKEIATAESKRDLAKNQLDAARAAEAVSDKKNKEPLNHEEKNLKQKFVRDFVDMVQGDPKIVNELKSDLDENGNGIGLTIPQDVQTTINLLKRQFNSLEQYVDVQKVGTKSGSRVMESLSDIKPMDNLDAEDALIPDSDEPSFHLVKYLIARYSDILTLTNTLLKDTAEDILAYLNQWIAKKSTITRNTKILSVLGTLPAAQKKAVTTIDDIKTIANVNLDPMIAATSIYITNQSGFDILDHVKDAEGRYALQPDPKQPTQKTLGGKPVVVISDKWLPKDGANFPLYIGDLKQAVKLWDREQMSLLSTNIGAGAFEHDQTKIRFIDRFDVTLWDQEAVVYATFSKIADMTPSAGTATTSASTK</sequence>
<protein>
    <submittedName>
        <fullName evidence="4">Phage major head protein</fullName>
    </submittedName>
</protein>
<dbReference type="Gene3D" id="3.30.2400.10">
    <property type="entry name" value="Major capsid protein gp5"/>
    <property type="match status" value="1"/>
</dbReference>
<organism evidence="4 7">
    <name type="scientific">Lactobacillus selangorensis</name>
    <dbReference type="NCBI Taxonomy" id="81857"/>
    <lineage>
        <taxon>Bacteria</taxon>
        <taxon>Bacillati</taxon>
        <taxon>Bacillota</taxon>
        <taxon>Bacilli</taxon>
        <taxon>Lactobacillales</taxon>
        <taxon>Lactobacillaceae</taxon>
        <taxon>Lactobacillus</taxon>
    </lineage>
</organism>
<name>A0A0R2FGI8_9LACO</name>
<evidence type="ECO:0000313" key="7">
    <source>
        <dbReference type="Proteomes" id="UP000051751"/>
    </source>
</evidence>
<dbReference type="NCBIfam" id="TIGR01554">
    <property type="entry name" value="major_cap_HK97"/>
    <property type="match status" value="1"/>
</dbReference>
<dbReference type="SUPFAM" id="SSF56563">
    <property type="entry name" value="Major capsid protein gp5"/>
    <property type="match status" value="1"/>
</dbReference>
<dbReference type="EMBL" id="JQAZ01000007">
    <property type="protein sequence ID" value="KRN30292.1"/>
    <property type="molecule type" value="Genomic_DNA"/>
</dbReference>
<gene>
    <name evidence="4" type="ORF">IV38_GL001957</name>
    <name evidence="5" type="ORF">IV40_GL001880</name>
</gene>
<feature type="coiled-coil region" evidence="2">
    <location>
        <begin position="31"/>
        <end position="65"/>
    </location>
</feature>
<dbReference type="AlphaFoldDB" id="A0A0R2FGI8"/>
<evidence type="ECO:0000313" key="5">
    <source>
        <dbReference type="EMBL" id="KRN30292.1"/>
    </source>
</evidence>
<evidence type="ECO:0000313" key="4">
    <source>
        <dbReference type="EMBL" id="KRN27743.1"/>
    </source>
</evidence>
<dbReference type="Gene3D" id="3.30.2320.10">
    <property type="entry name" value="hypothetical protein PF0899 domain"/>
    <property type="match status" value="1"/>
</dbReference>
<evidence type="ECO:0000256" key="2">
    <source>
        <dbReference type="SAM" id="Coils"/>
    </source>
</evidence>
<evidence type="ECO:0000313" key="6">
    <source>
        <dbReference type="Proteomes" id="UP000051645"/>
    </source>
</evidence>
<proteinExistence type="predicted"/>
<keyword evidence="2" id="KW-0175">Coiled coil</keyword>
<reference evidence="6 7" key="1">
    <citation type="journal article" date="2015" name="Genome Announc.">
        <title>Expanding the biotechnology potential of lactobacilli through comparative genomics of 213 strains and associated genera.</title>
        <authorList>
            <person name="Sun Z."/>
            <person name="Harris H.M."/>
            <person name="McCann A."/>
            <person name="Guo C."/>
            <person name="Argimon S."/>
            <person name="Zhang W."/>
            <person name="Yang X."/>
            <person name="Jeffery I.B."/>
            <person name="Cooney J.C."/>
            <person name="Kagawa T.F."/>
            <person name="Liu W."/>
            <person name="Song Y."/>
            <person name="Salvetti E."/>
            <person name="Wrobel A."/>
            <person name="Rasinkangas P."/>
            <person name="Parkhill J."/>
            <person name="Rea M.C."/>
            <person name="O'Sullivan O."/>
            <person name="Ritari J."/>
            <person name="Douillard F.P."/>
            <person name="Paul Ross R."/>
            <person name="Yang R."/>
            <person name="Briner A.E."/>
            <person name="Felis G.E."/>
            <person name="de Vos W.M."/>
            <person name="Barrangou R."/>
            <person name="Klaenhammer T.R."/>
            <person name="Caufield P.W."/>
            <person name="Cui Y."/>
            <person name="Zhang H."/>
            <person name="O'Toole P.W."/>
        </authorList>
    </citation>
    <scope>NUCLEOTIDE SEQUENCE [LARGE SCALE GENOMIC DNA]</scope>
    <source>
        <strain evidence="4 7">ATCC BAA-66</strain>
        <strain evidence="5 6">DSM 13344</strain>
    </source>
</reference>
<accession>A0A0R2FGI8</accession>
<dbReference type="RefSeq" id="WP_057770737.1">
    <property type="nucleotide sequence ID" value="NZ_JQAT01000006.1"/>
</dbReference>
<dbReference type="EMBL" id="JQAT01000006">
    <property type="protein sequence ID" value="KRN27743.1"/>
    <property type="molecule type" value="Genomic_DNA"/>
</dbReference>
<comment type="subcellular location">
    <subcellularLocation>
        <location evidence="1">Virion</location>
    </subcellularLocation>
</comment>
<dbReference type="InterPro" id="IPR054612">
    <property type="entry name" value="Phage_capsid-like_C"/>
</dbReference>
<dbReference type="InterPro" id="IPR024455">
    <property type="entry name" value="Phage_capsid"/>
</dbReference>